<accession>Q47TB5</accession>
<organism evidence="2">
    <name type="scientific">Thermobifida fusca (strain YX)</name>
    <dbReference type="NCBI Taxonomy" id="269800"/>
    <lineage>
        <taxon>Bacteria</taxon>
        <taxon>Bacillati</taxon>
        <taxon>Actinomycetota</taxon>
        <taxon>Actinomycetes</taxon>
        <taxon>Streptosporangiales</taxon>
        <taxon>Nocardiopsidaceae</taxon>
        <taxon>Thermobifida</taxon>
    </lineage>
</organism>
<dbReference type="Gene3D" id="1.10.260.40">
    <property type="entry name" value="lambda repressor-like DNA-binding domains"/>
    <property type="match status" value="1"/>
</dbReference>
<reference evidence="2" key="1">
    <citation type="submission" date="2005-07" db="EMBL/GenBank/DDBJ databases">
        <title>Complete sequence of Thermobifida fusca YX.</title>
        <authorList>
            <consortium name="US DOE Joint Genome Institute"/>
            <person name="Copeland A."/>
            <person name="Lucas S."/>
            <person name="Lapidus A."/>
            <person name="Barry K."/>
            <person name="Detter J.C."/>
            <person name="Glavina T."/>
            <person name="Hammon N."/>
            <person name="Israni S."/>
            <person name="Pitluck S."/>
            <person name="Di Bartolo G."/>
            <person name="Chain P."/>
            <person name="Schmutz J."/>
            <person name="Larimer F."/>
            <person name="Land M."/>
            <person name="Lykidis A."/>
            <person name="Richardson P."/>
        </authorList>
    </citation>
    <scope>NUCLEOTIDE SEQUENCE</scope>
    <source>
        <strain evidence="2">YX</strain>
    </source>
</reference>
<dbReference type="Pfam" id="PF13560">
    <property type="entry name" value="HTH_31"/>
    <property type="match status" value="1"/>
</dbReference>
<dbReference type="RefSeq" id="WP_011290711.1">
    <property type="nucleotide sequence ID" value="NC_007333.1"/>
</dbReference>
<feature type="domain" description="HTH cro/C1-type" evidence="1">
    <location>
        <begin position="16"/>
        <end position="65"/>
    </location>
</feature>
<dbReference type="SUPFAM" id="SSF47413">
    <property type="entry name" value="lambda repressor-like DNA-binding domains"/>
    <property type="match status" value="1"/>
</dbReference>
<proteinExistence type="predicted"/>
<dbReference type="InterPro" id="IPR001387">
    <property type="entry name" value="Cro/C1-type_HTH"/>
</dbReference>
<dbReference type="EMBL" id="CP000088">
    <property type="protein sequence ID" value="AAZ54302.1"/>
    <property type="molecule type" value="Genomic_DNA"/>
</dbReference>
<dbReference type="STRING" id="269800.Tfu_0264"/>
<protein>
    <submittedName>
        <fullName evidence="2">Helix-turn-helix motif</fullName>
    </submittedName>
</protein>
<dbReference type="SMART" id="SM00530">
    <property type="entry name" value="HTH_XRE"/>
    <property type="match status" value="1"/>
</dbReference>
<dbReference type="OrthoDB" id="3423346at2"/>
<dbReference type="CDD" id="cd00093">
    <property type="entry name" value="HTH_XRE"/>
    <property type="match status" value="1"/>
</dbReference>
<dbReference type="PROSITE" id="PS50943">
    <property type="entry name" value="HTH_CROC1"/>
    <property type="match status" value="1"/>
</dbReference>
<dbReference type="InterPro" id="IPR043917">
    <property type="entry name" value="DUF5753"/>
</dbReference>
<dbReference type="AlphaFoldDB" id="Q47TB5"/>
<dbReference type="HOGENOM" id="CLU_1776575_0_0_11"/>
<dbReference type="GO" id="GO:0003677">
    <property type="term" value="F:DNA binding"/>
    <property type="evidence" value="ECO:0007669"/>
    <property type="project" value="InterPro"/>
</dbReference>
<evidence type="ECO:0000259" key="1">
    <source>
        <dbReference type="PROSITE" id="PS50943"/>
    </source>
</evidence>
<gene>
    <name evidence="2" type="ordered locus">Tfu_0264</name>
</gene>
<sequence>MADRVNPHWLKLGSQIRLLREAQGLSQAQLSQALNISQAMLSAVERGIRNCKPDLAAQIDHVLNTGGKVRRLWEINHTNSAFPHWFRDIVQLQRAASEIWEFQIALIPGLLQTKEYARTRIQLSQPTASVEEIDQKVRARLDRQST</sequence>
<name>Q47TB5_THEFY</name>
<dbReference type="Pfam" id="PF19054">
    <property type="entry name" value="DUF5753"/>
    <property type="match status" value="1"/>
</dbReference>
<dbReference type="InterPro" id="IPR010982">
    <property type="entry name" value="Lambda_DNA-bd_dom_sf"/>
</dbReference>
<evidence type="ECO:0000313" key="2">
    <source>
        <dbReference type="EMBL" id="AAZ54302.1"/>
    </source>
</evidence>
<dbReference type="eggNOG" id="COG1396">
    <property type="taxonomic scope" value="Bacteria"/>
</dbReference>
<dbReference type="KEGG" id="tfu:Tfu_0264"/>